<feature type="region of interest" description="Disordered" evidence="1">
    <location>
        <begin position="98"/>
        <end position="123"/>
    </location>
</feature>
<protein>
    <submittedName>
        <fullName evidence="2">Uncharacterized protein</fullName>
    </submittedName>
</protein>
<accession>A0AA37QEB5</accession>
<dbReference type="EMBL" id="BRXS01000001">
    <property type="protein sequence ID" value="GLC24173.1"/>
    <property type="molecule type" value="Genomic_DNA"/>
</dbReference>
<evidence type="ECO:0000256" key="1">
    <source>
        <dbReference type="SAM" id="MobiDB-lite"/>
    </source>
</evidence>
<evidence type="ECO:0000313" key="3">
    <source>
        <dbReference type="Proteomes" id="UP001161325"/>
    </source>
</evidence>
<dbReference type="AlphaFoldDB" id="A0AA37QEB5"/>
<feature type="region of interest" description="Disordered" evidence="1">
    <location>
        <begin position="1"/>
        <end position="35"/>
    </location>
</feature>
<gene>
    <name evidence="2" type="ORF">rosag_06860</name>
</gene>
<reference evidence="2" key="1">
    <citation type="submission" date="2022-08" db="EMBL/GenBank/DDBJ databases">
        <title>Draft genome sequencing of Roseisolibacter agri AW1220.</title>
        <authorList>
            <person name="Tobiishi Y."/>
            <person name="Tonouchi A."/>
        </authorList>
    </citation>
    <scope>NUCLEOTIDE SEQUENCE</scope>
    <source>
        <strain evidence="2">AW1220</strain>
    </source>
</reference>
<proteinExistence type="predicted"/>
<evidence type="ECO:0000313" key="2">
    <source>
        <dbReference type="EMBL" id="GLC24173.1"/>
    </source>
</evidence>
<name>A0AA37QEB5_9BACT</name>
<dbReference type="RefSeq" id="WP_284348623.1">
    <property type="nucleotide sequence ID" value="NZ_BRXS01000001.1"/>
</dbReference>
<keyword evidence="3" id="KW-1185">Reference proteome</keyword>
<comment type="caution">
    <text evidence="2">The sequence shown here is derived from an EMBL/GenBank/DDBJ whole genome shotgun (WGS) entry which is preliminary data.</text>
</comment>
<dbReference type="Proteomes" id="UP001161325">
    <property type="component" value="Unassembled WGS sequence"/>
</dbReference>
<organism evidence="2 3">
    <name type="scientific">Roseisolibacter agri</name>
    <dbReference type="NCBI Taxonomy" id="2014610"/>
    <lineage>
        <taxon>Bacteria</taxon>
        <taxon>Pseudomonadati</taxon>
        <taxon>Gemmatimonadota</taxon>
        <taxon>Gemmatimonadia</taxon>
        <taxon>Gemmatimonadales</taxon>
        <taxon>Gemmatimonadaceae</taxon>
        <taxon>Roseisolibacter</taxon>
    </lineage>
</organism>
<sequence length="123" mass="14248">MADFTRNSVADMAAGNPGINMGTSGSMHETDRVSDELWGQDDAHWREHHASRPYVQADRGYDHYRPAYRYGHSAARHHVGREWDDVSDDLERGWDTARGESRQTWHEAKDAARDAWDRVRARR</sequence>